<keyword evidence="4" id="KW-0238">DNA-binding</keyword>
<dbReference type="InterPro" id="IPR051446">
    <property type="entry name" value="HTH_trans_reg/aminotransferase"/>
</dbReference>
<evidence type="ECO:0000256" key="4">
    <source>
        <dbReference type="ARBA" id="ARBA00023125"/>
    </source>
</evidence>
<evidence type="ECO:0000259" key="6">
    <source>
        <dbReference type="PROSITE" id="PS50949"/>
    </source>
</evidence>
<feature type="domain" description="HTH gntR-type" evidence="6">
    <location>
        <begin position="16"/>
        <end position="84"/>
    </location>
</feature>
<dbReference type="RefSeq" id="WP_321566082.1">
    <property type="nucleotide sequence ID" value="NZ_CP139558.1"/>
</dbReference>
<dbReference type="InterPro" id="IPR036390">
    <property type="entry name" value="WH_DNA-bd_sf"/>
</dbReference>
<dbReference type="InterPro" id="IPR015421">
    <property type="entry name" value="PyrdxlP-dep_Trfase_major"/>
</dbReference>
<dbReference type="InterPro" id="IPR000524">
    <property type="entry name" value="Tscrpt_reg_HTH_GntR"/>
</dbReference>
<dbReference type="CDD" id="cd00609">
    <property type="entry name" value="AAT_like"/>
    <property type="match status" value="1"/>
</dbReference>
<keyword evidence="3" id="KW-0805">Transcription regulation</keyword>
<proteinExistence type="inferred from homology"/>
<dbReference type="Gene3D" id="3.40.640.10">
    <property type="entry name" value="Type I PLP-dependent aspartate aminotransferase-like (Major domain)"/>
    <property type="match status" value="1"/>
</dbReference>
<dbReference type="Pfam" id="PF00155">
    <property type="entry name" value="Aminotran_1_2"/>
    <property type="match status" value="1"/>
</dbReference>
<dbReference type="InterPro" id="IPR036388">
    <property type="entry name" value="WH-like_DNA-bd_sf"/>
</dbReference>
<dbReference type="Pfam" id="PF00392">
    <property type="entry name" value="GntR"/>
    <property type="match status" value="1"/>
</dbReference>
<keyword evidence="2" id="KW-0663">Pyridoxal phosphate</keyword>
<keyword evidence="8" id="KW-1185">Reference proteome</keyword>
<dbReference type="PANTHER" id="PTHR46577">
    <property type="entry name" value="HTH-TYPE TRANSCRIPTIONAL REGULATORY PROTEIN GABR"/>
    <property type="match status" value="1"/>
</dbReference>
<evidence type="ECO:0000256" key="2">
    <source>
        <dbReference type="ARBA" id="ARBA00022898"/>
    </source>
</evidence>
<sequence length="490" mass="55049">MLPFKTLLNIDKKSPEAVYRQIASQLVLLIQKGILMPDMQLPSTRLLAAELGLHRKTIMAAYNDLITEDWIIGRERKEYKVSTLLTIIKPRAYANKAKSSYKTKSTFVFDKLDHVPSLTQITSDFKVIINDGFPDVNIFPVEKVSAEYKRLLTHQNLTKASISWNNTGNQVFKEALSLFLNDTRGLNIEPENLMVTRGAQMAIYTAASLLIKPGDKVLVTNPSYFFADAIFRQLGAQLVTIPVDSEGADVEAIADALENNDIKLLYIIPHHHHPTTVTLSSARRTKLLELIRINRLTVIEDDYDYDFQYQYSPYLPLASGAHEGNVIYIGSLTKVLGSNFRLGYMISTPDFLRSAFKLKMLIDLKGDALMEDTIASLMQSGEFSRFIMKANKLYSSRCNYASNLIESELSHLVEFMKPQGGMALWLKFNENYQLAGVINKAAALGLQLTARPYLKGNGLTYDAIRFGFASVNEQEIGFAVDVLKKVSFGR</sequence>
<dbReference type="InterPro" id="IPR015424">
    <property type="entry name" value="PyrdxlP-dep_Trfase"/>
</dbReference>
<dbReference type="EMBL" id="CP139558">
    <property type="protein sequence ID" value="WPU96996.1"/>
    <property type="molecule type" value="Genomic_DNA"/>
</dbReference>
<dbReference type="PROSITE" id="PS50949">
    <property type="entry name" value="HTH_GNTR"/>
    <property type="match status" value="1"/>
</dbReference>
<evidence type="ECO:0000313" key="8">
    <source>
        <dbReference type="Proteomes" id="UP001324380"/>
    </source>
</evidence>
<protein>
    <submittedName>
        <fullName evidence="7">PLP-dependent aminotransferase family protein</fullName>
    </submittedName>
</protein>
<comment type="similarity">
    <text evidence="1">In the C-terminal section; belongs to the class-I pyridoxal-phosphate-dependent aminotransferase family.</text>
</comment>
<accession>A0ABZ0TW50</accession>
<evidence type="ECO:0000256" key="1">
    <source>
        <dbReference type="ARBA" id="ARBA00005384"/>
    </source>
</evidence>
<dbReference type="InterPro" id="IPR004839">
    <property type="entry name" value="Aminotransferase_I/II_large"/>
</dbReference>
<name>A0ABZ0TW50_9SPHI</name>
<dbReference type="SUPFAM" id="SSF53383">
    <property type="entry name" value="PLP-dependent transferases"/>
    <property type="match status" value="1"/>
</dbReference>
<keyword evidence="7" id="KW-0032">Aminotransferase</keyword>
<reference evidence="7 8" key="1">
    <citation type="submission" date="2023-11" db="EMBL/GenBank/DDBJ databases">
        <title>Analysis of the Genomes of Mucilaginibacter gossypii cycad 4 and M. sabulilitoris SNA2: microbes with the potential for plant growth promotion.</title>
        <authorList>
            <person name="Hirsch A.M."/>
            <person name="Humm E."/>
            <person name="Rubbi M."/>
            <person name="Del Vecchio G."/>
            <person name="Ha S.M."/>
            <person name="Pellegrini M."/>
            <person name="Gunsalus R.P."/>
        </authorList>
    </citation>
    <scope>NUCLEOTIDE SEQUENCE [LARGE SCALE GENOMIC DNA]</scope>
    <source>
        <strain evidence="7 8">SNA2</strain>
    </source>
</reference>
<dbReference type="Gene3D" id="1.10.10.10">
    <property type="entry name" value="Winged helix-like DNA-binding domain superfamily/Winged helix DNA-binding domain"/>
    <property type="match status" value="1"/>
</dbReference>
<gene>
    <name evidence="7" type="ORF">SNE25_15855</name>
</gene>
<dbReference type="GO" id="GO:0008483">
    <property type="term" value="F:transaminase activity"/>
    <property type="evidence" value="ECO:0007669"/>
    <property type="project" value="UniProtKB-KW"/>
</dbReference>
<evidence type="ECO:0000256" key="3">
    <source>
        <dbReference type="ARBA" id="ARBA00023015"/>
    </source>
</evidence>
<dbReference type="Proteomes" id="UP001324380">
    <property type="component" value="Chromosome"/>
</dbReference>
<dbReference type="SMART" id="SM00345">
    <property type="entry name" value="HTH_GNTR"/>
    <property type="match status" value="1"/>
</dbReference>
<evidence type="ECO:0000256" key="5">
    <source>
        <dbReference type="ARBA" id="ARBA00023163"/>
    </source>
</evidence>
<keyword evidence="5" id="KW-0804">Transcription</keyword>
<keyword evidence="7" id="KW-0808">Transferase</keyword>
<evidence type="ECO:0000313" key="7">
    <source>
        <dbReference type="EMBL" id="WPU96996.1"/>
    </source>
</evidence>
<dbReference type="SUPFAM" id="SSF46785">
    <property type="entry name" value="Winged helix' DNA-binding domain"/>
    <property type="match status" value="1"/>
</dbReference>
<organism evidence="7 8">
    <name type="scientific">Mucilaginibacter sabulilitoris</name>
    <dbReference type="NCBI Taxonomy" id="1173583"/>
    <lineage>
        <taxon>Bacteria</taxon>
        <taxon>Pseudomonadati</taxon>
        <taxon>Bacteroidota</taxon>
        <taxon>Sphingobacteriia</taxon>
        <taxon>Sphingobacteriales</taxon>
        <taxon>Sphingobacteriaceae</taxon>
        <taxon>Mucilaginibacter</taxon>
    </lineage>
</organism>
<dbReference type="PANTHER" id="PTHR46577:SF2">
    <property type="entry name" value="TRANSCRIPTIONAL REGULATORY PROTEIN"/>
    <property type="match status" value="1"/>
</dbReference>